<comment type="similarity">
    <text evidence="8">Belongs to the IRC22 family.</text>
</comment>
<evidence type="ECO:0000256" key="11">
    <source>
        <dbReference type="SAM" id="SignalP"/>
    </source>
</evidence>
<evidence type="ECO:0000256" key="8">
    <source>
        <dbReference type="ARBA" id="ARBA00038311"/>
    </source>
</evidence>
<evidence type="ECO:0000256" key="10">
    <source>
        <dbReference type="SAM" id="Phobius"/>
    </source>
</evidence>
<keyword evidence="6 10" id="KW-0472">Membrane</keyword>
<keyword evidence="5 10" id="KW-1133">Transmembrane helix</keyword>
<dbReference type="Pfam" id="PF03896">
    <property type="entry name" value="TRAP_alpha"/>
    <property type="match status" value="1"/>
</dbReference>
<keyword evidence="4" id="KW-0256">Endoplasmic reticulum</keyword>
<dbReference type="AlphaFoldDB" id="A0A9P8PPQ2"/>
<keyword evidence="3 11" id="KW-0732">Signal</keyword>
<gene>
    <name evidence="12" type="ORF">WICMUC_002160</name>
</gene>
<comment type="function">
    <text evidence="7">Is probably involved in a pathway contributing to genomic integrity.</text>
</comment>
<comment type="subcellular location">
    <subcellularLocation>
        <location evidence="1">Endoplasmic reticulum membrane</location>
        <topology evidence="1">Single-pass type I membrane protein</topology>
    </subcellularLocation>
</comment>
<evidence type="ECO:0000256" key="6">
    <source>
        <dbReference type="ARBA" id="ARBA00023136"/>
    </source>
</evidence>
<evidence type="ECO:0000313" key="12">
    <source>
        <dbReference type="EMBL" id="KAH3676138.1"/>
    </source>
</evidence>
<evidence type="ECO:0000256" key="4">
    <source>
        <dbReference type="ARBA" id="ARBA00022824"/>
    </source>
</evidence>
<dbReference type="OrthoDB" id="1926781at2759"/>
<keyword evidence="2 10" id="KW-0812">Transmembrane</keyword>
<reference evidence="12" key="2">
    <citation type="submission" date="2021-01" db="EMBL/GenBank/DDBJ databases">
        <authorList>
            <person name="Schikora-Tamarit M.A."/>
        </authorList>
    </citation>
    <scope>NUCLEOTIDE SEQUENCE</scope>
    <source>
        <strain evidence="12">CBS6341</strain>
    </source>
</reference>
<feature type="transmembrane region" description="Helical" evidence="10">
    <location>
        <begin position="179"/>
        <end position="198"/>
    </location>
</feature>
<evidence type="ECO:0000256" key="3">
    <source>
        <dbReference type="ARBA" id="ARBA00022729"/>
    </source>
</evidence>
<evidence type="ECO:0000256" key="2">
    <source>
        <dbReference type="ARBA" id="ARBA00022692"/>
    </source>
</evidence>
<keyword evidence="13" id="KW-1185">Reference proteome</keyword>
<organism evidence="12 13">
    <name type="scientific">Wickerhamomyces mucosus</name>
    <dbReference type="NCBI Taxonomy" id="1378264"/>
    <lineage>
        <taxon>Eukaryota</taxon>
        <taxon>Fungi</taxon>
        <taxon>Dikarya</taxon>
        <taxon>Ascomycota</taxon>
        <taxon>Saccharomycotina</taxon>
        <taxon>Saccharomycetes</taxon>
        <taxon>Phaffomycetales</taxon>
        <taxon>Wickerhamomycetaceae</taxon>
        <taxon>Wickerhamomyces</taxon>
    </lineage>
</organism>
<evidence type="ECO:0000256" key="7">
    <source>
        <dbReference type="ARBA" id="ARBA00037565"/>
    </source>
</evidence>
<comment type="caution">
    <text evidence="12">The sequence shown here is derived from an EMBL/GenBank/DDBJ whole genome shotgun (WGS) entry which is preliminary data.</text>
</comment>
<reference evidence="12" key="1">
    <citation type="journal article" date="2021" name="Open Biol.">
        <title>Shared evolutionary footprints suggest mitochondrial oxidative damage underlies multiple complex I losses in fungi.</title>
        <authorList>
            <person name="Schikora-Tamarit M.A."/>
            <person name="Marcet-Houben M."/>
            <person name="Nosek J."/>
            <person name="Gabaldon T."/>
        </authorList>
    </citation>
    <scope>NUCLEOTIDE SEQUENCE</scope>
    <source>
        <strain evidence="12">CBS6341</strain>
    </source>
</reference>
<sequence>MRIATLLSLSATFLATSVFAQAEQAPIDLANPGDSADGKYIDPDELDVGFLYDISYNLVDKPDSDVQELFNGEVIILNYTFHNFEQEEVSIVGVGGQFVDPTNGQTLANITDANIGPVIIPPGDFRVFQQRVGINLPENNYLLAPGLYIVRGSQLALIGTRTQLTIVSEKPISLFNPQFLLLELLLVVTLGVAGYFAYTTYGVDYFQTTAKTAKVQPASPSADSAVDQSWLPEGHVKKLNKRKAK</sequence>
<dbReference type="GO" id="GO:0005789">
    <property type="term" value="C:endoplasmic reticulum membrane"/>
    <property type="evidence" value="ECO:0007669"/>
    <property type="project" value="UniProtKB-SubCell"/>
</dbReference>
<protein>
    <recommendedName>
        <fullName evidence="9">Increased recombination centers protein 22</fullName>
    </recommendedName>
</protein>
<dbReference type="Proteomes" id="UP000769528">
    <property type="component" value="Unassembled WGS sequence"/>
</dbReference>
<feature type="signal peptide" evidence="11">
    <location>
        <begin position="1"/>
        <end position="22"/>
    </location>
</feature>
<name>A0A9P8PPQ2_9ASCO</name>
<dbReference type="EMBL" id="JAEUBF010000677">
    <property type="protein sequence ID" value="KAH3676138.1"/>
    <property type="molecule type" value="Genomic_DNA"/>
</dbReference>
<evidence type="ECO:0000256" key="1">
    <source>
        <dbReference type="ARBA" id="ARBA00004115"/>
    </source>
</evidence>
<proteinExistence type="inferred from homology"/>
<evidence type="ECO:0000256" key="5">
    <source>
        <dbReference type="ARBA" id="ARBA00022989"/>
    </source>
</evidence>
<feature type="chain" id="PRO_5040465395" description="Increased recombination centers protein 22" evidence="11">
    <location>
        <begin position="23"/>
        <end position="245"/>
    </location>
</feature>
<evidence type="ECO:0000256" key="9">
    <source>
        <dbReference type="ARBA" id="ARBA00040085"/>
    </source>
</evidence>
<dbReference type="InterPro" id="IPR005595">
    <property type="entry name" value="TRAP_alpha"/>
</dbReference>
<evidence type="ECO:0000313" key="13">
    <source>
        <dbReference type="Proteomes" id="UP000769528"/>
    </source>
</evidence>
<accession>A0A9P8PPQ2</accession>